<reference evidence="2" key="1">
    <citation type="submission" date="2017-07" db="EMBL/GenBank/DDBJ databases">
        <title>Taro Niue Genome Assembly and Annotation.</title>
        <authorList>
            <person name="Atibalentja N."/>
            <person name="Keating K."/>
            <person name="Fields C.J."/>
        </authorList>
    </citation>
    <scope>NUCLEOTIDE SEQUENCE</scope>
    <source>
        <strain evidence="2">Niue_2</strain>
        <tissue evidence="2">Leaf</tissue>
    </source>
</reference>
<accession>A0A843XK68</accession>
<evidence type="ECO:0000313" key="2">
    <source>
        <dbReference type="EMBL" id="MQM19571.1"/>
    </source>
</evidence>
<dbReference type="InterPro" id="IPR004873">
    <property type="entry name" value="BURP_dom"/>
</dbReference>
<organism evidence="2 3">
    <name type="scientific">Colocasia esculenta</name>
    <name type="common">Wild taro</name>
    <name type="synonym">Arum esculentum</name>
    <dbReference type="NCBI Taxonomy" id="4460"/>
    <lineage>
        <taxon>Eukaryota</taxon>
        <taxon>Viridiplantae</taxon>
        <taxon>Streptophyta</taxon>
        <taxon>Embryophyta</taxon>
        <taxon>Tracheophyta</taxon>
        <taxon>Spermatophyta</taxon>
        <taxon>Magnoliopsida</taxon>
        <taxon>Liliopsida</taxon>
        <taxon>Araceae</taxon>
        <taxon>Aroideae</taxon>
        <taxon>Colocasieae</taxon>
        <taxon>Colocasia</taxon>
    </lineage>
</organism>
<keyword evidence="3" id="KW-1185">Reference proteome</keyword>
<dbReference type="AlphaFoldDB" id="A0A843XK68"/>
<sequence length="79" mass="9089">MVDFVPSNFGTHHVWALSTDVPTGVVIKQEYMVTPSPKLTAKKNITCHLVAYSYVVFYCYISFEMRSYVAQKTLIFYVL</sequence>
<gene>
    <name evidence="2" type="ORF">Taro_052577</name>
</gene>
<name>A0A843XK68_COLES</name>
<proteinExistence type="predicted"/>
<dbReference type="OrthoDB" id="989869at2759"/>
<comment type="caution">
    <text evidence="2">The sequence shown here is derived from an EMBL/GenBank/DDBJ whole genome shotgun (WGS) entry which is preliminary data.</text>
</comment>
<feature type="domain" description="BURP" evidence="1">
    <location>
        <begin position="1"/>
        <end position="79"/>
    </location>
</feature>
<dbReference type="Pfam" id="PF03181">
    <property type="entry name" value="BURP"/>
    <property type="match status" value="1"/>
</dbReference>
<dbReference type="EMBL" id="NMUH01009030">
    <property type="protein sequence ID" value="MQM19571.1"/>
    <property type="molecule type" value="Genomic_DNA"/>
</dbReference>
<evidence type="ECO:0000313" key="3">
    <source>
        <dbReference type="Proteomes" id="UP000652761"/>
    </source>
</evidence>
<dbReference type="PROSITE" id="PS51277">
    <property type="entry name" value="BURP"/>
    <property type="match status" value="1"/>
</dbReference>
<protein>
    <recommendedName>
        <fullName evidence="1">BURP domain-containing protein</fullName>
    </recommendedName>
</protein>
<dbReference type="Proteomes" id="UP000652761">
    <property type="component" value="Unassembled WGS sequence"/>
</dbReference>
<evidence type="ECO:0000259" key="1">
    <source>
        <dbReference type="PROSITE" id="PS51277"/>
    </source>
</evidence>